<reference evidence="3" key="1">
    <citation type="submission" date="2016-10" db="EMBL/GenBank/DDBJ databases">
        <authorList>
            <person name="Varghese N."/>
            <person name="Submissions S."/>
        </authorList>
    </citation>
    <scope>NUCLEOTIDE SEQUENCE [LARGE SCALE GENOMIC DNA]</scope>
    <source>
        <strain evidence="3">R-53102</strain>
    </source>
</reference>
<dbReference type="PANTHER" id="PTHR18964:SF170">
    <property type="entry name" value="SUGAR KINASE"/>
    <property type="match status" value="1"/>
</dbReference>
<organism evidence="2 3">
    <name type="scientific">Lactobacillus bombicola</name>
    <dbReference type="NCBI Taxonomy" id="1505723"/>
    <lineage>
        <taxon>Bacteria</taxon>
        <taxon>Bacillati</taxon>
        <taxon>Bacillota</taxon>
        <taxon>Bacilli</taxon>
        <taxon>Lactobacillales</taxon>
        <taxon>Lactobacillaceae</taxon>
        <taxon>Lactobacillus</taxon>
    </lineage>
</organism>
<name>A0A1I1RC56_9LACO</name>
<protein>
    <submittedName>
        <fullName evidence="2">Sugar kinase of the NBD/HSP70 family, may contain an N-terminal HTH domain</fullName>
    </submittedName>
</protein>
<keyword evidence="2" id="KW-0418">Kinase</keyword>
<evidence type="ECO:0000256" key="1">
    <source>
        <dbReference type="ARBA" id="ARBA00006479"/>
    </source>
</evidence>
<dbReference type="GO" id="GO:0016301">
    <property type="term" value="F:kinase activity"/>
    <property type="evidence" value="ECO:0007669"/>
    <property type="project" value="UniProtKB-KW"/>
</dbReference>
<evidence type="ECO:0000313" key="2">
    <source>
        <dbReference type="EMBL" id="SFD31954.1"/>
    </source>
</evidence>
<dbReference type="Gene3D" id="3.30.420.40">
    <property type="match status" value="2"/>
</dbReference>
<dbReference type="EMBL" id="FOMN01000001">
    <property type="protein sequence ID" value="SFD31954.1"/>
    <property type="molecule type" value="Genomic_DNA"/>
</dbReference>
<keyword evidence="2" id="KW-0808">Transferase</keyword>
<dbReference type="RefSeq" id="WP_090092202.1">
    <property type="nucleotide sequence ID" value="NZ_CBCRVU010000001.1"/>
</dbReference>
<sequence>MKNYLSIDIGGTEVKYAHLSSSGKIINKGKIETSKNKVDFLNSIDKIIQQDVANLKGLAVCAPGKIDKTKICFGGALPFLDGIDFAQVYGDKYDFPVAVINDGKASILAESWLGNLKGEKNCAAITLGTAVGGGIMIDGHLLSGVHAQAGELSFMICDSSQAKTMLGSMAYRGSAVQFIRKINQVLHYQDETDGKYAFAAIKNQVPEAVAIFNEYCLKIAILILNLQTVIDINKVAIGGGISAQSILIEEINAAYDRFTTIDNPIIGQTLVKPNIVSAKFRNDSNLYGALYNLLLQVNNEK</sequence>
<accession>A0A1I1RC56</accession>
<dbReference type="SUPFAM" id="SSF53067">
    <property type="entry name" value="Actin-like ATPase domain"/>
    <property type="match status" value="1"/>
</dbReference>
<dbReference type="STRING" id="1505723.SAMN04487792_0324"/>
<dbReference type="InterPro" id="IPR043129">
    <property type="entry name" value="ATPase_NBD"/>
</dbReference>
<dbReference type="InterPro" id="IPR000600">
    <property type="entry name" value="ROK"/>
</dbReference>
<dbReference type="Proteomes" id="UP000199599">
    <property type="component" value="Unassembled WGS sequence"/>
</dbReference>
<gene>
    <name evidence="2" type="ORF">SAMN04487792_0324</name>
</gene>
<dbReference type="Pfam" id="PF00480">
    <property type="entry name" value="ROK"/>
    <property type="match status" value="1"/>
</dbReference>
<dbReference type="AlphaFoldDB" id="A0A1I1RC56"/>
<dbReference type="CDD" id="cd24152">
    <property type="entry name" value="ASKHA_NBD_ROK-like"/>
    <property type="match status" value="1"/>
</dbReference>
<comment type="similarity">
    <text evidence="1">Belongs to the ROK (NagC/XylR) family.</text>
</comment>
<evidence type="ECO:0000313" key="3">
    <source>
        <dbReference type="Proteomes" id="UP000199599"/>
    </source>
</evidence>
<dbReference type="PANTHER" id="PTHR18964">
    <property type="entry name" value="ROK (REPRESSOR, ORF, KINASE) FAMILY"/>
    <property type="match status" value="1"/>
</dbReference>
<proteinExistence type="inferred from homology"/>